<keyword evidence="2" id="KW-1185">Reference proteome</keyword>
<comment type="caution">
    <text evidence="1">The sequence shown here is derived from an EMBL/GenBank/DDBJ whole genome shotgun (WGS) entry which is preliminary data.</text>
</comment>
<dbReference type="PROSITE" id="PS51257">
    <property type="entry name" value="PROKAR_LIPOPROTEIN"/>
    <property type="match status" value="1"/>
</dbReference>
<proteinExistence type="predicted"/>
<evidence type="ECO:0000313" key="2">
    <source>
        <dbReference type="Proteomes" id="UP001501207"/>
    </source>
</evidence>
<accession>A0ABP8FKN7</accession>
<reference evidence="2" key="1">
    <citation type="journal article" date="2019" name="Int. J. Syst. Evol. Microbiol.">
        <title>The Global Catalogue of Microorganisms (GCM) 10K type strain sequencing project: providing services to taxonomists for standard genome sequencing and annotation.</title>
        <authorList>
            <consortium name="The Broad Institute Genomics Platform"/>
            <consortium name="The Broad Institute Genome Sequencing Center for Infectious Disease"/>
            <person name="Wu L."/>
            <person name="Ma J."/>
        </authorList>
    </citation>
    <scope>NUCLEOTIDE SEQUENCE [LARGE SCALE GENOMIC DNA]</scope>
    <source>
        <strain evidence="2">JCM 17664</strain>
    </source>
</reference>
<dbReference type="Proteomes" id="UP001501207">
    <property type="component" value="Unassembled WGS sequence"/>
</dbReference>
<evidence type="ECO:0000313" key="1">
    <source>
        <dbReference type="EMBL" id="GAA4306083.1"/>
    </source>
</evidence>
<protein>
    <submittedName>
        <fullName evidence="1">Uncharacterized protein</fullName>
    </submittedName>
</protein>
<organism evidence="1 2">
    <name type="scientific">Compostibacter hankyongensis</name>
    <dbReference type="NCBI Taxonomy" id="1007089"/>
    <lineage>
        <taxon>Bacteria</taxon>
        <taxon>Pseudomonadati</taxon>
        <taxon>Bacteroidota</taxon>
        <taxon>Chitinophagia</taxon>
        <taxon>Chitinophagales</taxon>
        <taxon>Chitinophagaceae</taxon>
        <taxon>Compostibacter</taxon>
    </lineage>
</organism>
<gene>
    <name evidence="1" type="ORF">GCM10023143_11760</name>
</gene>
<sequence>MNKYILSAVLLLFAAGTYSCKKHKNPPKVPPPQWKVDTSGKYPASMTAVVRIPDYLMQHGQPGDQLGAFINGECRGIGKLIKLDAGDVYFVLIIGEAAEQDKVSFSYYSAYSSYMYGTSPFLDFTMDGNYGTADHPEKLALTPGK</sequence>
<name>A0ABP8FKN7_9BACT</name>
<dbReference type="EMBL" id="BAABFN010000002">
    <property type="protein sequence ID" value="GAA4306083.1"/>
    <property type="molecule type" value="Genomic_DNA"/>
</dbReference>
<dbReference type="RefSeq" id="WP_344976952.1">
    <property type="nucleotide sequence ID" value="NZ_BAABFN010000002.1"/>
</dbReference>